<reference evidence="2 3" key="1">
    <citation type="submission" date="2018-06" db="EMBL/GenBank/DDBJ databases">
        <authorList>
            <consortium name="Pathogen Informatics"/>
            <person name="Doyle S."/>
        </authorList>
    </citation>
    <scope>NUCLEOTIDE SEQUENCE [LARGE SCALE GENOMIC DNA]</scope>
    <source>
        <strain evidence="2 3">NCTC7807</strain>
    </source>
</reference>
<dbReference type="AlphaFoldDB" id="A0A380MK56"/>
<feature type="region of interest" description="Disordered" evidence="1">
    <location>
        <begin position="1"/>
        <end position="138"/>
    </location>
</feature>
<feature type="compositionally biased region" description="Polar residues" evidence="1">
    <location>
        <begin position="99"/>
        <end position="119"/>
    </location>
</feature>
<evidence type="ECO:0000313" key="2">
    <source>
        <dbReference type="EMBL" id="SUO93010.1"/>
    </source>
</evidence>
<feature type="compositionally biased region" description="Basic residues" evidence="1">
    <location>
        <begin position="24"/>
        <end position="41"/>
    </location>
</feature>
<accession>A0A380MK56</accession>
<dbReference type="Proteomes" id="UP000254150">
    <property type="component" value="Unassembled WGS sequence"/>
</dbReference>
<dbReference type="EMBL" id="UHID01000001">
    <property type="protein sequence ID" value="SUO93010.1"/>
    <property type="molecule type" value="Genomic_DNA"/>
</dbReference>
<protein>
    <submittedName>
        <fullName evidence="2">Uncharacterized protein</fullName>
    </submittedName>
</protein>
<proteinExistence type="predicted"/>
<evidence type="ECO:0000313" key="3">
    <source>
        <dbReference type="Proteomes" id="UP000254150"/>
    </source>
</evidence>
<name>A0A380MK56_STRGR</name>
<feature type="compositionally biased region" description="Basic and acidic residues" evidence="1">
    <location>
        <begin position="52"/>
        <end position="61"/>
    </location>
</feature>
<sequence length="277" mass="28576">MILGDGARTTRSASVCCSPGGHPGPRRPGRRHLARARRAVRLRPDGAAAAEGGRRKAEGGRRTVNGPGQTADGRRRKATGDGRRATGGARGPGRACGGQSRTAVASTSTRCSGASSAATPMSVPGAAGVPPSRAAARATPVEELRHLLGRPVDDVHGQFRDVGEGAAGGGQSGVDVEVAAFDLGGEIAHADRGAVRVPGDLPGDEDQPRSARHGHLPVGTDLHKSLGVHQGDRHVAVSSSSYVRGVVEAAKAAPHGHLWLLGNHRRVRTDEEERTFR</sequence>
<gene>
    <name evidence="2" type="ORF">NCTC7807_00145</name>
</gene>
<organism evidence="2 3">
    <name type="scientific">Streptomyces griseus</name>
    <dbReference type="NCBI Taxonomy" id="1911"/>
    <lineage>
        <taxon>Bacteria</taxon>
        <taxon>Bacillati</taxon>
        <taxon>Actinomycetota</taxon>
        <taxon>Actinomycetes</taxon>
        <taxon>Kitasatosporales</taxon>
        <taxon>Streptomycetaceae</taxon>
        <taxon>Streptomyces</taxon>
    </lineage>
</organism>
<evidence type="ECO:0000256" key="1">
    <source>
        <dbReference type="SAM" id="MobiDB-lite"/>
    </source>
</evidence>